<organism evidence="2 3">
    <name type="scientific">Perkinsus olseni</name>
    <name type="common">Perkinsus atlanticus</name>
    <dbReference type="NCBI Taxonomy" id="32597"/>
    <lineage>
        <taxon>Eukaryota</taxon>
        <taxon>Sar</taxon>
        <taxon>Alveolata</taxon>
        <taxon>Perkinsozoa</taxon>
        <taxon>Perkinsea</taxon>
        <taxon>Perkinsida</taxon>
        <taxon>Perkinsidae</taxon>
        <taxon>Perkinsus</taxon>
    </lineage>
</organism>
<reference evidence="2 3" key="1">
    <citation type="submission" date="2020-04" db="EMBL/GenBank/DDBJ databases">
        <title>Perkinsus olseni comparative genomics.</title>
        <authorList>
            <person name="Bogema D.R."/>
        </authorList>
    </citation>
    <scope>NUCLEOTIDE SEQUENCE [LARGE SCALE GENOMIC DNA]</scope>
    <source>
        <strain evidence="2">ATCC PRA-179</strain>
    </source>
</reference>
<dbReference type="AlphaFoldDB" id="A0A7J6MDK4"/>
<comment type="caution">
    <text evidence="2">The sequence shown here is derived from an EMBL/GenBank/DDBJ whole genome shotgun (WGS) entry which is preliminary data.</text>
</comment>
<protein>
    <recommendedName>
        <fullName evidence="1">Chromosome segregation in meiosis protein 3 domain-containing protein</fullName>
    </recommendedName>
</protein>
<dbReference type="GO" id="GO:0031297">
    <property type="term" value="P:replication fork processing"/>
    <property type="evidence" value="ECO:0007669"/>
    <property type="project" value="InterPro"/>
</dbReference>
<dbReference type="GO" id="GO:0006974">
    <property type="term" value="P:DNA damage response"/>
    <property type="evidence" value="ECO:0007669"/>
    <property type="project" value="InterPro"/>
</dbReference>
<evidence type="ECO:0000313" key="3">
    <source>
        <dbReference type="Proteomes" id="UP000570595"/>
    </source>
</evidence>
<dbReference type="EMBL" id="JABAHT010000021">
    <property type="protein sequence ID" value="KAF4669635.1"/>
    <property type="molecule type" value="Genomic_DNA"/>
</dbReference>
<gene>
    <name evidence="2" type="ORF">FOZ61_003562</name>
</gene>
<dbReference type="InterPro" id="IPR012923">
    <property type="entry name" value="Csm3"/>
</dbReference>
<proteinExistence type="predicted"/>
<feature type="domain" description="Chromosome segregation in meiosis protein 3" evidence="1">
    <location>
        <begin position="9"/>
        <end position="72"/>
    </location>
</feature>
<sequence>MAQTNRRPKLTADRLIDDEHGLKRLMQDFEESINLTGDTIKDLDAVISSYGVWASRLYPYGMPLADFARTCET</sequence>
<dbReference type="GO" id="GO:0005634">
    <property type="term" value="C:nucleus"/>
    <property type="evidence" value="ECO:0007669"/>
    <property type="project" value="InterPro"/>
</dbReference>
<name>A0A7J6MDK4_PEROL</name>
<dbReference type="Pfam" id="PF07962">
    <property type="entry name" value="Swi3"/>
    <property type="match status" value="1"/>
</dbReference>
<dbReference type="Proteomes" id="UP000570595">
    <property type="component" value="Unassembled WGS sequence"/>
</dbReference>
<accession>A0A7J6MDK4</accession>
<evidence type="ECO:0000259" key="1">
    <source>
        <dbReference type="Pfam" id="PF07962"/>
    </source>
</evidence>
<evidence type="ECO:0000313" key="2">
    <source>
        <dbReference type="EMBL" id="KAF4669635.1"/>
    </source>
</evidence>